<keyword evidence="2" id="KW-1185">Reference proteome</keyword>
<evidence type="ECO:0000313" key="1">
    <source>
        <dbReference type="EMBL" id="MEP1057637.1"/>
    </source>
</evidence>
<organism evidence="1 2">
    <name type="scientific">Stenomitos frigidus AS-A4</name>
    <dbReference type="NCBI Taxonomy" id="2933935"/>
    <lineage>
        <taxon>Bacteria</taxon>
        <taxon>Bacillati</taxon>
        <taxon>Cyanobacteriota</taxon>
        <taxon>Cyanophyceae</taxon>
        <taxon>Leptolyngbyales</taxon>
        <taxon>Leptolyngbyaceae</taxon>
        <taxon>Stenomitos</taxon>
    </lineage>
</organism>
<protein>
    <recommendedName>
        <fullName evidence="3">Homing endonuclease</fullName>
    </recommendedName>
</protein>
<gene>
    <name evidence="1" type="ORF">NDI38_04245</name>
</gene>
<reference evidence="1 2" key="1">
    <citation type="submission" date="2022-04" db="EMBL/GenBank/DDBJ databases">
        <title>Positive selection, recombination, and allopatry shape intraspecific diversity of widespread and dominant cyanobacteria.</title>
        <authorList>
            <person name="Wei J."/>
            <person name="Shu W."/>
            <person name="Hu C."/>
        </authorList>
    </citation>
    <scope>NUCLEOTIDE SEQUENCE [LARGE SCALE GENOMIC DNA]</scope>
    <source>
        <strain evidence="1 2">AS-A4</strain>
    </source>
</reference>
<sequence>MAATISISCCQNWFDDLEKHWNITPRKSLTLQPPNNLNPEHSLAYVKGFFDGDGCAHLRKNGILTLCFYGTFESLDWIKSICDRVSPQYTDDWREKSRKTSELVQAGKIYNYSISGYRAEQLAEEILKLELPGMLRKWDKIKEWLKDKADKKIAISKPVQLHVFDESKVYLGRLCKRGHDYSGTGQSLRRVGHGSCVKCGQINAKVKTPMVPMSFYFQETTKLAPELDGTPRYLGCLCVKHPYQNTGYSLRYRGGRGCIECLNSRARTKREEAASTIAPVICLAD</sequence>
<comment type="caution">
    <text evidence="1">The sequence shown here is derived from an EMBL/GenBank/DDBJ whole genome shotgun (WGS) entry which is preliminary data.</text>
</comment>
<accession>A0ABV0KEI2</accession>
<dbReference type="EMBL" id="JAMPLM010000002">
    <property type="protein sequence ID" value="MEP1057637.1"/>
    <property type="molecule type" value="Genomic_DNA"/>
</dbReference>
<name>A0ABV0KEI2_9CYAN</name>
<evidence type="ECO:0000313" key="2">
    <source>
        <dbReference type="Proteomes" id="UP001476950"/>
    </source>
</evidence>
<evidence type="ECO:0008006" key="3">
    <source>
        <dbReference type="Google" id="ProtNLM"/>
    </source>
</evidence>
<dbReference type="RefSeq" id="WP_190450600.1">
    <property type="nucleotide sequence ID" value="NZ_JAMPLM010000002.1"/>
</dbReference>
<dbReference type="Proteomes" id="UP001476950">
    <property type="component" value="Unassembled WGS sequence"/>
</dbReference>
<proteinExistence type="predicted"/>